<dbReference type="InterPro" id="IPR003675">
    <property type="entry name" value="Rce1/LyrA-like_dom"/>
</dbReference>
<keyword evidence="4" id="KW-1185">Reference proteome</keyword>
<evidence type="ECO:0000256" key="1">
    <source>
        <dbReference type="SAM" id="Phobius"/>
    </source>
</evidence>
<feature type="transmembrane region" description="Helical" evidence="1">
    <location>
        <begin position="166"/>
        <end position="189"/>
    </location>
</feature>
<accession>A0A1I7MDX7</accession>
<proteinExistence type="predicted"/>
<protein>
    <recommendedName>
        <fullName evidence="2">CAAX prenyl protease 2/Lysostaphin resistance protein A-like domain-containing protein</fullName>
    </recommendedName>
</protein>
<reference evidence="3 4" key="1">
    <citation type="submission" date="2016-10" db="EMBL/GenBank/DDBJ databases">
        <authorList>
            <person name="de Groot N.N."/>
        </authorList>
    </citation>
    <scope>NUCLEOTIDE SEQUENCE [LARGE SCALE GENOMIC DNA]</scope>
    <source>
        <strain evidence="3 4">CGMCC 1.7054</strain>
    </source>
</reference>
<keyword evidence="1" id="KW-1133">Transmembrane helix</keyword>
<dbReference type="GO" id="GO:0080120">
    <property type="term" value="P:CAAX-box protein maturation"/>
    <property type="evidence" value="ECO:0007669"/>
    <property type="project" value="UniProtKB-ARBA"/>
</dbReference>
<dbReference type="AlphaFoldDB" id="A0A1I7MDX7"/>
<sequence length="275" mass="29288">MQYLTAVTPALLLVAVLVMLLPRRSHGLRIMTLILGFILARDSMTRHGLWEFGTEQRSGGPGVLAELPVLWLRFTDDPVALLVMALASLALAGGVLLACRDRIRSVMWTGANWFVSVVLGLVGAVVVVAPLVVLYGPMGEWFSPVNDALRGLTGAGIPVSDRGGTVALSLLPVLLLFALCGNLVEEVLFRGFLQSQVEDELSGRGARWRAVLVSSLAFGCAHLFLAFTVTGLGWPIVLFTLWEGLVCAVIALRHGVLGATVTHGVAIFLLASGLI</sequence>
<evidence type="ECO:0000259" key="2">
    <source>
        <dbReference type="Pfam" id="PF02517"/>
    </source>
</evidence>
<feature type="transmembrane region" description="Helical" evidence="1">
    <location>
        <begin position="79"/>
        <end position="99"/>
    </location>
</feature>
<feature type="transmembrane region" description="Helical" evidence="1">
    <location>
        <begin position="111"/>
        <end position="135"/>
    </location>
</feature>
<evidence type="ECO:0000313" key="4">
    <source>
        <dbReference type="Proteomes" id="UP000198881"/>
    </source>
</evidence>
<feature type="domain" description="CAAX prenyl protease 2/Lysostaphin resistance protein A-like" evidence="2">
    <location>
        <begin position="169"/>
        <end position="265"/>
    </location>
</feature>
<gene>
    <name evidence="3" type="ORF">SAMN04487966_101156</name>
</gene>
<dbReference type="Proteomes" id="UP000198881">
    <property type="component" value="Unassembled WGS sequence"/>
</dbReference>
<dbReference type="Pfam" id="PF02517">
    <property type="entry name" value="Rce1-like"/>
    <property type="match status" value="1"/>
</dbReference>
<organism evidence="3 4">
    <name type="scientific">Micrococcus terreus</name>
    <dbReference type="NCBI Taxonomy" id="574650"/>
    <lineage>
        <taxon>Bacteria</taxon>
        <taxon>Bacillati</taxon>
        <taxon>Actinomycetota</taxon>
        <taxon>Actinomycetes</taxon>
        <taxon>Micrococcales</taxon>
        <taxon>Micrococcaceae</taxon>
        <taxon>Micrococcus</taxon>
    </lineage>
</organism>
<dbReference type="STRING" id="574650.SAMN04487966_101156"/>
<dbReference type="EMBL" id="FPCG01000001">
    <property type="protein sequence ID" value="SFV20139.1"/>
    <property type="molecule type" value="Genomic_DNA"/>
</dbReference>
<dbReference type="GO" id="GO:0004175">
    <property type="term" value="F:endopeptidase activity"/>
    <property type="evidence" value="ECO:0007669"/>
    <property type="project" value="UniProtKB-ARBA"/>
</dbReference>
<feature type="transmembrane region" description="Helical" evidence="1">
    <location>
        <begin position="256"/>
        <end position="274"/>
    </location>
</feature>
<name>A0A1I7MDX7_9MICC</name>
<keyword evidence="1" id="KW-0812">Transmembrane</keyword>
<feature type="transmembrane region" description="Helical" evidence="1">
    <location>
        <begin position="210"/>
        <end position="236"/>
    </location>
</feature>
<evidence type="ECO:0000313" key="3">
    <source>
        <dbReference type="EMBL" id="SFV20139.1"/>
    </source>
</evidence>
<keyword evidence="1" id="KW-0472">Membrane</keyword>